<dbReference type="SUPFAM" id="SSF52540">
    <property type="entry name" value="P-loop containing nucleoside triphosphate hydrolases"/>
    <property type="match status" value="1"/>
</dbReference>
<dbReference type="PANTHER" id="PTHR13696">
    <property type="entry name" value="P-LOOP CONTAINING NUCLEOSIDE TRIPHOSPHATE HYDROLASE"/>
    <property type="match status" value="1"/>
</dbReference>
<dbReference type="RefSeq" id="WP_191306353.1">
    <property type="nucleotide sequence ID" value="NZ_BNAW01000001.1"/>
</dbReference>
<gene>
    <name evidence="2" type="ORF">GCM10017567_04870</name>
</gene>
<comment type="caution">
    <text evidence="2">The sequence shown here is derived from an EMBL/GenBank/DDBJ whole genome shotgun (WGS) entry which is preliminary data.</text>
</comment>
<dbReference type="EMBL" id="BNAW01000001">
    <property type="protein sequence ID" value="GHF93279.1"/>
    <property type="molecule type" value="Genomic_DNA"/>
</dbReference>
<dbReference type="CDD" id="cd02042">
    <property type="entry name" value="ParAB_family"/>
    <property type="match status" value="1"/>
</dbReference>
<evidence type="ECO:0000259" key="1">
    <source>
        <dbReference type="Pfam" id="PF13614"/>
    </source>
</evidence>
<keyword evidence="3" id="KW-1185">Reference proteome</keyword>
<proteinExistence type="predicted"/>
<sequence length="328" mass="36281">MKSIAVFNNKGGVGKTTLLCNLAGFLALERGQRVLVVDADPQCNATQNIFSDEDVDNIYEQDNFTVDSIIKPLALGKGFSNELSPTFSKAFGVDVIPGDPRLALTEDVLASDWAQARGGETRGLRTSFAFTQLLERCQDYDLVMFDMGPSLGAINRSVLIGADFFVTPMSIDIFSLRAIDNIAISIKNWRKQLHNGLAQNENKDDLEVKDPRWKLQFLGYVTQQYTAKRNADGERRPVRAYDNIMNEVAGKIKDNFLDESILSLDDVALGSIPTFHSLIPMSQTSRKPIFSLRGADGVVGAHFAKVKEYHEIIQNIADRLTSNLGTLS</sequence>
<protein>
    <submittedName>
        <fullName evidence="2">Phage-related regulatory protein</fullName>
    </submittedName>
</protein>
<dbReference type="InterPro" id="IPR050678">
    <property type="entry name" value="DNA_Partitioning_ATPase"/>
</dbReference>
<evidence type="ECO:0000313" key="3">
    <source>
        <dbReference type="Proteomes" id="UP000649955"/>
    </source>
</evidence>
<dbReference type="Gene3D" id="3.40.50.300">
    <property type="entry name" value="P-loop containing nucleotide triphosphate hydrolases"/>
    <property type="match status" value="1"/>
</dbReference>
<dbReference type="Pfam" id="PF13614">
    <property type="entry name" value="AAA_31"/>
    <property type="match status" value="1"/>
</dbReference>
<feature type="domain" description="AAA" evidence="1">
    <location>
        <begin position="1"/>
        <end position="197"/>
    </location>
</feature>
<accession>A0ABQ3JXB7</accession>
<reference evidence="3" key="1">
    <citation type="journal article" date="2019" name="Int. J. Syst. Evol. Microbiol.">
        <title>The Global Catalogue of Microorganisms (GCM) 10K type strain sequencing project: providing services to taxonomists for standard genome sequencing and annotation.</title>
        <authorList>
            <consortium name="The Broad Institute Genomics Platform"/>
            <consortium name="The Broad Institute Genome Sequencing Center for Infectious Disease"/>
            <person name="Wu L."/>
            <person name="Ma J."/>
        </authorList>
    </citation>
    <scope>NUCLEOTIDE SEQUENCE [LARGE SCALE GENOMIC DNA]</scope>
    <source>
        <strain evidence="3">CGMCC 4.7680</strain>
    </source>
</reference>
<dbReference type="Proteomes" id="UP000649955">
    <property type="component" value="Unassembled WGS sequence"/>
</dbReference>
<dbReference type="InterPro" id="IPR025669">
    <property type="entry name" value="AAA_dom"/>
</dbReference>
<evidence type="ECO:0000313" key="2">
    <source>
        <dbReference type="EMBL" id="GHF93279.1"/>
    </source>
</evidence>
<organism evidence="2 3">
    <name type="scientific">Amycolatopsis bullii</name>
    <dbReference type="NCBI Taxonomy" id="941987"/>
    <lineage>
        <taxon>Bacteria</taxon>
        <taxon>Bacillati</taxon>
        <taxon>Actinomycetota</taxon>
        <taxon>Actinomycetes</taxon>
        <taxon>Pseudonocardiales</taxon>
        <taxon>Pseudonocardiaceae</taxon>
        <taxon>Amycolatopsis</taxon>
    </lineage>
</organism>
<name>A0ABQ3JXB7_9PSEU</name>
<dbReference type="PANTHER" id="PTHR13696:SF52">
    <property type="entry name" value="PARA FAMILY PROTEIN CT_582"/>
    <property type="match status" value="1"/>
</dbReference>
<dbReference type="InterPro" id="IPR027417">
    <property type="entry name" value="P-loop_NTPase"/>
</dbReference>